<protein>
    <submittedName>
        <fullName evidence="5">GntR family transcriptional regulator</fullName>
    </submittedName>
</protein>
<evidence type="ECO:0000313" key="5">
    <source>
        <dbReference type="EMBL" id="MCJ8209266.1"/>
    </source>
</evidence>
<dbReference type="InterPro" id="IPR000524">
    <property type="entry name" value="Tscrpt_reg_HTH_GntR"/>
</dbReference>
<dbReference type="RefSeq" id="WP_245129097.1">
    <property type="nucleotide sequence ID" value="NZ_JALJEJ010000002.1"/>
</dbReference>
<dbReference type="InterPro" id="IPR036388">
    <property type="entry name" value="WH-like_DNA-bd_sf"/>
</dbReference>
<dbReference type="InterPro" id="IPR046335">
    <property type="entry name" value="LacI/GalR-like_sensor"/>
</dbReference>
<sequence length="346" mass="39740">MKSESFFDFVVVDEYAATPKYLQLSNSILNAIEAEKLTKNFLLPSINELSYQLDISRDTAEKSYRYLKEIGVISSVPGKGYFITNVNFRQKLKIFLLFNKLSAHKKIVYDTFVSTLGEDAAVDFYIYNNDFKLFKKLLLNRRDDYSHYVIIPHIASADENEQNVIDLLNNIPKDKLILLDKRVPGLKGGYGAVYENFEKDIYNALDHARSHLSSYHTIKLIFPAKSYYPVEIIKGFQLFCRQYAFNHEVLNDIKSAPINKGEVFINLMEDDLVTLLERLTTMNFKVGEDVGVISYNETPLKKILLNGITTVSTDFKFMGSTAAELILSNSRQQVENPFYYIQRASL</sequence>
<dbReference type="Pfam" id="PF13377">
    <property type="entry name" value="Peripla_BP_3"/>
    <property type="match status" value="1"/>
</dbReference>
<evidence type="ECO:0000256" key="1">
    <source>
        <dbReference type="ARBA" id="ARBA00023015"/>
    </source>
</evidence>
<dbReference type="CDD" id="cd07377">
    <property type="entry name" value="WHTH_GntR"/>
    <property type="match status" value="1"/>
</dbReference>
<dbReference type="GO" id="GO:0003700">
    <property type="term" value="F:DNA-binding transcription factor activity"/>
    <property type="evidence" value="ECO:0007669"/>
    <property type="project" value="InterPro"/>
</dbReference>
<gene>
    <name evidence="5" type="ORF">MUY27_06070</name>
</gene>
<evidence type="ECO:0000256" key="3">
    <source>
        <dbReference type="ARBA" id="ARBA00023163"/>
    </source>
</evidence>
<dbReference type="SMART" id="SM00345">
    <property type="entry name" value="HTH_GNTR"/>
    <property type="match status" value="1"/>
</dbReference>
<accession>A0A9X2B8A2</accession>
<evidence type="ECO:0000256" key="2">
    <source>
        <dbReference type="ARBA" id="ARBA00023125"/>
    </source>
</evidence>
<dbReference type="EMBL" id="JALJEJ010000002">
    <property type="protein sequence ID" value="MCJ8209266.1"/>
    <property type="molecule type" value="Genomic_DNA"/>
</dbReference>
<dbReference type="Gene3D" id="1.10.10.10">
    <property type="entry name" value="Winged helix-like DNA-binding domain superfamily/Winged helix DNA-binding domain"/>
    <property type="match status" value="1"/>
</dbReference>
<name>A0A9X2B8A2_9SPHI</name>
<keyword evidence="2" id="KW-0238">DNA-binding</keyword>
<dbReference type="Pfam" id="PF00392">
    <property type="entry name" value="GntR"/>
    <property type="match status" value="1"/>
</dbReference>
<dbReference type="Proteomes" id="UP001139450">
    <property type="component" value="Unassembled WGS sequence"/>
</dbReference>
<dbReference type="SUPFAM" id="SSF46785">
    <property type="entry name" value="Winged helix' DNA-binding domain"/>
    <property type="match status" value="1"/>
</dbReference>
<dbReference type="InterPro" id="IPR028082">
    <property type="entry name" value="Peripla_BP_I"/>
</dbReference>
<reference evidence="5" key="1">
    <citation type="submission" date="2022-04" db="EMBL/GenBank/DDBJ databases">
        <title>Mucilaginibacter sp. RS28 isolated from freshwater.</title>
        <authorList>
            <person name="Ko S.-R."/>
        </authorList>
    </citation>
    <scope>NUCLEOTIDE SEQUENCE</scope>
    <source>
        <strain evidence="5">RS28</strain>
    </source>
</reference>
<keyword evidence="3" id="KW-0804">Transcription</keyword>
<evidence type="ECO:0000313" key="6">
    <source>
        <dbReference type="Proteomes" id="UP001139450"/>
    </source>
</evidence>
<evidence type="ECO:0000259" key="4">
    <source>
        <dbReference type="PROSITE" id="PS50949"/>
    </source>
</evidence>
<feature type="domain" description="HTH gntR-type" evidence="4">
    <location>
        <begin position="18"/>
        <end position="86"/>
    </location>
</feature>
<dbReference type="InterPro" id="IPR036390">
    <property type="entry name" value="WH_DNA-bd_sf"/>
</dbReference>
<dbReference type="GO" id="GO:0003677">
    <property type="term" value="F:DNA binding"/>
    <property type="evidence" value="ECO:0007669"/>
    <property type="project" value="UniProtKB-KW"/>
</dbReference>
<organism evidence="5 6">
    <name type="scientific">Mucilaginibacter straminoryzae</name>
    <dbReference type="NCBI Taxonomy" id="2932774"/>
    <lineage>
        <taxon>Bacteria</taxon>
        <taxon>Pseudomonadati</taxon>
        <taxon>Bacteroidota</taxon>
        <taxon>Sphingobacteriia</taxon>
        <taxon>Sphingobacteriales</taxon>
        <taxon>Sphingobacteriaceae</taxon>
        <taxon>Mucilaginibacter</taxon>
    </lineage>
</organism>
<keyword evidence="6" id="KW-1185">Reference proteome</keyword>
<comment type="caution">
    <text evidence="5">The sequence shown here is derived from an EMBL/GenBank/DDBJ whole genome shotgun (WGS) entry which is preliminary data.</text>
</comment>
<dbReference type="AlphaFoldDB" id="A0A9X2B8A2"/>
<keyword evidence="1" id="KW-0805">Transcription regulation</keyword>
<dbReference type="Gene3D" id="3.40.50.2300">
    <property type="match status" value="2"/>
</dbReference>
<dbReference type="PANTHER" id="PTHR38445:SF10">
    <property type="entry name" value="GNTR-FAMILY TRANSCRIPTIONAL REGULATOR"/>
    <property type="match status" value="1"/>
</dbReference>
<dbReference type="PANTHER" id="PTHR38445">
    <property type="entry name" value="HTH-TYPE TRANSCRIPTIONAL REPRESSOR YTRA"/>
    <property type="match status" value="1"/>
</dbReference>
<proteinExistence type="predicted"/>
<dbReference type="SUPFAM" id="SSF53822">
    <property type="entry name" value="Periplasmic binding protein-like I"/>
    <property type="match status" value="1"/>
</dbReference>
<dbReference type="PROSITE" id="PS50949">
    <property type="entry name" value="HTH_GNTR"/>
    <property type="match status" value="1"/>
</dbReference>